<name>A0A4Y2FA84_ARAVE</name>
<feature type="non-terminal residue" evidence="2">
    <location>
        <position position="1"/>
    </location>
</feature>
<evidence type="ECO:0000313" key="3">
    <source>
        <dbReference type="Proteomes" id="UP000499080"/>
    </source>
</evidence>
<sequence>PKIFCIDNEKEQIMIDEYSLVDEDGYVNFMPSNVKNRIKEKYTPVVDERTISLSPESSDHLEKITNFVMGDEDSLNICYGTYLIETPFKPKNTVKPEEDTPKASSPDVPKVESPRSSLKKRMQTPSYERISAKIDSYKSAQLWDKLMKSSPIKMKNASSDKRKIGEKVKKKIEKTLRNSNCSPISMIHHKKGQPSKKSESFLHSSFSSSPEKVKICRIRFLNDNSTEKNSCAIDELSTPTSTPELKNFQYTCSNCNFVSNKVNNLIMHLKYCEFKPSADMIDYPIHDMEKRERIRGEFSEGFSAELEISSSHNFSNGSVIHNEYAASLPTTSEALHMASDGTPNIPLSVSTKLHYHQ</sequence>
<dbReference type="Proteomes" id="UP000499080">
    <property type="component" value="Unassembled WGS sequence"/>
</dbReference>
<evidence type="ECO:0000256" key="1">
    <source>
        <dbReference type="SAM" id="MobiDB-lite"/>
    </source>
</evidence>
<gene>
    <name evidence="2" type="ORF">AVEN_4211_1</name>
</gene>
<proteinExistence type="predicted"/>
<protein>
    <submittedName>
        <fullName evidence="2">Uncharacterized protein</fullName>
    </submittedName>
</protein>
<dbReference type="EMBL" id="BGPR01000843">
    <property type="protein sequence ID" value="GBM37548.1"/>
    <property type="molecule type" value="Genomic_DNA"/>
</dbReference>
<keyword evidence="3" id="KW-1185">Reference proteome</keyword>
<feature type="region of interest" description="Disordered" evidence="1">
    <location>
        <begin position="90"/>
        <end position="125"/>
    </location>
</feature>
<comment type="caution">
    <text evidence="2">The sequence shown here is derived from an EMBL/GenBank/DDBJ whole genome shotgun (WGS) entry which is preliminary data.</text>
</comment>
<reference evidence="2 3" key="1">
    <citation type="journal article" date="2019" name="Sci. Rep.">
        <title>Orb-weaving spider Araneus ventricosus genome elucidates the spidroin gene catalogue.</title>
        <authorList>
            <person name="Kono N."/>
            <person name="Nakamura H."/>
            <person name="Ohtoshi R."/>
            <person name="Moran D.A.P."/>
            <person name="Shinohara A."/>
            <person name="Yoshida Y."/>
            <person name="Fujiwara M."/>
            <person name="Mori M."/>
            <person name="Tomita M."/>
            <person name="Arakawa K."/>
        </authorList>
    </citation>
    <scope>NUCLEOTIDE SEQUENCE [LARGE SCALE GENOMIC DNA]</scope>
</reference>
<organism evidence="2 3">
    <name type="scientific">Araneus ventricosus</name>
    <name type="common">Orbweaver spider</name>
    <name type="synonym">Epeira ventricosa</name>
    <dbReference type="NCBI Taxonomy" id="182803"/>
    <lineage>
        <taxon>Eukaryota</taxon>
        <taxon>Metazoa</taxon>
        <taxon>Ecdysozoa</taxon>
        <taxon>Arthropoda</taxon>
        <taxon>Chelicerata</taxon>
        <taxon>Arachnida</taxon>
        <taxon>Araneae</taxon>
        <taxon>Araneomorphae</taxon>
        <taxon>Entelegynae</taxon>
        <taxon>Araneoidea</taxon>
        <taxon>Araneidae</taxon>
        <taxon>Araneus</taxon>
    </lineage>
</organism>
<accession>A0A4Y2FA84</accession>
<evidence type="ECO:0000313" key="2">
    <source>
        <dbReference type="EMBL" id="GBM37548.1"/>
    </source>
</evidence>
<dbReference type="AlphaFoldDB" id="A0A4Y2FA84"/>
<feature type="region of interest" description="Disordered" evidence="1">
    <location>
        <begin position="183"/>
        <end position="203"/>
    </location>
</feature>